<proteinExistence type="predicted"/>
<reference evidence="3" key="1">
    <citation type="submission" date="2022-03" db="EMBL/GenBank/DDBJ databases">
        <authorList>
            <person name="Woo C.Y."/>
        </authorList>
    </citation>
    <scope>NUCLEOTIDE SEQUENCE</scope>
    <source>
        <strain evidence="3">CYS-01</strain>
    </source>
</reference>
<dbReference type="Gene3D" id="3.90.226.10">
    <property type="entry name" value="2-enoyl-CoA Hydratase, Chain A, domain 1"/>
    <property type="match status" value="1"/>
</dbReference>
<organism evidence="3 4">
    <name type="scientific">Pedobacter montanisoli</name>
    <dbReference type="NCBI Taxonomy" id="2923277"/>
    <lineage>
        <taxon>Bacteria</taxon>
        <taxon>Pseudomonadati</taxon>
        <taxon>Bacteroidota</taxon>
        <taxon>Sphingobacteriia</taxon>
        <taxon>Sphingobacteriales</taxon>
        <taxon>Sphingobacteriaceae</taxon>
        <taxon>Pedobacter</taxon>
    </lineage>
</organism>
<keyword evidence="1" id="KW-0732">Signal</keyword>
<dbReference type="Gene3D" id="3.30.750.44">
    <property type="match status" value="1"/>
</dbReference>
<feature type="signal peptide" evidence="1">
    <location>
        <begin position="1"/>
        <end position="19"/>
    </location>
</feature>
<dbReference type="PANTHER" id="PTHR11261:SF3">
    <property type="entry name" value="RETINOL-BINDING PROTEIN 3"/>
    <property type="match status" value="1"/>
</dbReference>
<accession>A0ABS9ZYU2</accession>
<name>A0ABS9ZYU2_9SPHI</name>
<gene>
    <name evidence="3" type="ORF">MMF97_12165</name>
</gene>
<feature type="domain" description="Tail specific protease" evidence="2">
    <location>
        <begin position="106"/>
        <end position="303"/>
    </location>
</feature>
<dbReference type="EMBL" id="JALGBH010000002">
    <property type="protein sequence ID" value="MCJ0743470.1"/>
    <property type="molecule type" value="Genomic_DNA"/>
</dbReference>
<sequence length="341" mass="38075">MKPTILAIIILLITSCSFAQNVKLTKKEKEQAINSLIQKLNDNYVFPDVAKQAGQSIKKFEKQGVYTKIDNKVELAKLLTNQLRELMHDKHLNLWYNAKENLNLTGKEEEEAIFRQLLKRTNLGFPKIDVLDGNIGYLKINVFGPVDKVKETCAGAMAFLANTDALIIDLRNNQGGEPETVQYLVSYFFGNNPVHINSLYSRKGNKTDEFWTVSVKGAKYLDKPVFILTSESTFSAGEEMSYDLKTQNRATLVGEVTGGAANDGEVENLGNGFFVFIPNGRAINPITHTNWEGVGVQPDVVVPAAKALITAHQMALKTVAEKMPEQEKEFYLKVLENIKSQ</sequence>
<dbReference type="CDD" id="cd07563">
    <property type="entry name" value="Peptidase_S41_IRBP"/>
    <property type="match status" value="1"/>
</dbReference>
<dbReference type="Pfam" id="PF11918">
    <property type="entry name" value="Peptidase_S41_N"/>
    <property type="match status" value="1"/>
</dbReference>
<protein>
    <submittedName>
        <fullName evidence="3">S41 family peptidase</fullName>
    </submittedName>
</protein>
<dbReference type="Proteomes" id="UP001165460">
    <property type="component" value="Unassembled WGS sequence"/>
</dbReference>
<dbReference type="SUPFAM" id="SSF52096">
    <property type="entry name" value="ClpP/crotonase"/>
    <property type="match status" value="1"/>
</dbReference>
<dbReference type="PANTHER" id="PTHR11261">
    <property type="entry name" value="INTERPHOTORECEPTOR RETINOID-BINDING PROTEIN"/>
    <property type="match status" value="1"/>
</dbReference>
<dbReference type="Pfam" id="PF03572">
    <property type="entry name" value="Peptidase_S41"/>
    <property type="match status" value="1"/>
</dbReference>
<dbReference type="InterPro" id="IPR005151">
    <property type="entry name" value="Tail-specific_protease"/>
</dbReference>
<keyword evidence="4" id="KW-1185">Reference proteome</keyword>
<dbReference type="PROSITE" id="PS51257">
    <property type="entry name" value="PROKAR_LIPOPROTEIN"/>
    <property type="match status" value="1"/>
</dbReference>
<dbReference type="InterPro" id="IPR029045">
    <property type="entry name" value="ClpP/crotonase-like_dom_sf"/>
</dbReference>
<evidence type="ECO:0000256" key="1">
    <source>
        <dbReference type="SAM" id="SignalP"/>
    </source>
</evidence>
<comment type="caution">
    <text evidence="3">The sequence shown here is derived from an EMBL/GenBank/DDBJ whole genome shotgun (WGS) entry which is preliminary data.</text>
</comment>
<dbReference type="SMART" id="SM00245">
    <property type="entry name" value="TSPc"/>
    <property type="match status" value="1"/>
</dbReference>
<evidence type="ECO:0000313" key="3">
    <source>
        <dbReference type="EMBL" id="MCJ0743470.1"/>
    </source>
</evidence>
<feature type="chain" id="PRO_5045051492" evidence="1">
    <location>
        <begin position="20"/>
        <end position="341"/>
    </location>
</feature>
<evidence type="ECO:0000313" key="4">
    <source>
        <dbReference type="Proteomes" id="UP001165460"/>
    </source>
</evidence>
<dbReference type="RefSeq" id="WP_243362659.1">
    <property type="nucleotide sequence ID" value="NZ_JALGBH010000002.1"/>
</dbReference>
<evidence type="ECO:0000259" key="2">
    <source>
        <dbReference type="SMART" id="SM00245"/>
    </source>
</evidence>